<keyword evidence="5" id="KW-0560">Oxidoreductase</keyword>
<dbReference type="PROSITE" id="PS51354">
    <property type="entry name" value="GLUTAREDOXIN_2"/>
    <property type="match status" value="1"/>
</dbReference>
<dbReference type="PROSITE" id="PS00573">
    <property type="entry name" value="PYRIDINE_REDOX_2"/>
    <property type="match status" value="1"/>
</dbReference>
<proteinExistence type="inferred from homology"/>
<feature type="domain" description="Thioredoxin-like fold" evidence="12">
    <location>
        <begin position="126"/>
        <end position="196"/>
    </location>
</feature>
<evidence type="ECO:0000256" key="8">
    <source>
        <dbReference type="ARBA" id="ARBA00023284"/>
    </source>
</evidence>
<evidence type="ECO:0000259" key="11">
    <source>
        <dbReference type="Pfam" id="PF07992"/>
    </source>
</evidence>
<dbReference type="Gene3D" id="3.40.30.80">
    <property type="match status" value="1"/>
</dbReference>
<feature type="binding site" evidence="9">
    <location>
        <begin position="356"/>
        <end position="370"/>
    </location>
    <ligand>
        <name>NAD(+)</name>
        <dbReference type="ChEBI" id="CHEBI:57540"/>
    </ligand>
</feature>
<comment type="caution">
    <text evidence="13">The sequence shown here is derived from an EMBL/GenBank/DDBJ whole genome shotgun (WGS) entry which is preliminary data.</text>
</comment>
<dbReference type="EMBL" id="JABZGR010000001">
    <property type="protein sequence ID" value="MBF0969444.1"/>
    <property type="molecule type" value="Genomic_DNA"/>
</dbReference>
<reference evidence="13" key="1">
    <citation type="submission" date="2020-04" db="EMBL/GenBank/DDBJ databases">
        <title>Deep metagenomics examines the oral microbiome during advanced dental caries in children, revealing novel taxa and co-occurrences with host molecules.</title>
        <authorList>
            <person name="Baker J.L."/>
            <person name="Morton J.T."/>
            <person name="Dinis M."/>
            <person name="Alvarez R."/>
            <person name="Tran N.C."/>
            <person name="Knight R."/>
            <person name="Edlund A."/>
        </authorList>
    </citation>
    <scope>NUCLEOTIDE SEQUENCE</scope>
    <source>
        <strain evidence="13">JCVI_34_bin.1</strain>
    </source>
</reference>
<feature type="domain" description="FAD/NAD(P)-binding" evidence="11">
    <location>
        <begin position="215"/>
        <end position="503"/>
    </location>
</feature>
<gene>
    <name evidence="13" type="primary">ahpF</name>
    <name evidence="13" type="ORF">HXK21_00160</name>
</gene>
<organism evidence="13 14">
    <name type="scientific">Alloprevotella tannerae</name>
    <dbReference type="NCBI Taxonomy" id="76122"/>
    <lineage>
        <taxon>Bacteria</taxon>
        <taxon>Pseudomonadati</taxon>
        <taxon>Bacteroidota</taxon>
        <taxon>Bacteroidia</taxon>
        <taxon>Bacteroidales</taxon>
        <taxon>Prevotellaceae</taxon>
        <taxon>Alloprevotella</taxon>
    </lineage>
</organism>
<evidence type="ECO:0000256" key="5">
    <source>
        <dbReference type="ARBA" id="ARBA00023002"/>
    </source>
</evidence>
<dbReference type="InterPro" id="IPR044142">
    <property type="entry name" value="AhpF_NTD_N"/>
</dbReference>
<comment type="cofactor">
    <cofactor evidence="9">
        <name>FAD</name>
        <dbReference type="ChEBI" id="CHEBI:57692"/>
    </cofactor>
    <text evidence="9">Binds 1 FAD per subunit.</text>
</comment>
<feature type="binding site" evidence="9">
    <location>
        <begin position="216"/>
        <end position="231"/>
    </location>
    <ligand>
        <name>FAD</name>
        <dbReference type="ChEBI" id="CHEBI:57692"/>
    </ligand>
</feature>
<dbReference type="SUPFAM" id="SSF52833">
    <property type="entry name" value="Thioredoxin-like"/>
    <property type="match status" value="2"/>
</dbReference>
<keyword evidence="6 9" id="KW-0520">NAD</keyword>
<dbReference type="PRINTS" id="PR00469">
    <property type="entry name" value="PNDRDTASEII"/>
</dbReference>
<dbReference type="GO" id="GO:0051287">
    <property type="term" value="F:NAD binding"/>
    <property type="evidence" value="ECO:0007669"/>
    <property type="project" value="InterPro"/>
</dbReference>
<evidence type="ECO:0000256" key="6">
    <source>
        <dbReference type="ARBA" id="ARBA00023027"/>
    </source>
</evidence>
<evidence type="ECO:0000256" key="3">
    <source>
        <dbReference type="ARBA" id="ARBA00022630"/>
    </source>
</evidence>
<dbReference type="PRINTS" id="PR00368">
    <property type="entry name" value="FADPNR"/>
</dbReference>
<keyword evidence="4 9" id="KW-0274">FAD</keyword>
<dbReference type="InterPro" id="IPR023753">
    <property type="entry name" value="FAD/NAD-binding_dom"/>
</dbReference>
<evidence type="ECO:0000256" key="10">
    <source>
        <dbReference type="PIRSR" id="PIRSR000238-2"/>
    </source>
</evidence>
<keyword evidence="7 10" id="KW-1015">Disulfide bond</keyword>
<keyword evidence="3" id="KW-0285">Flavoprotein</keyword>
<keyword evidence="9" id="KW-0521">NADP</keyword>
<feature type="disulfide bond" description="Redox-active" evidence="10">
    <location>
        <begin position="344"/>
        <end position="347"/>
    </location>
</feature>
<evidence type="ECO:0000256" key="7">
    <source>
        <dbReference type="ARBA" id="ARBA00023157"/>
    </source>
</evidence>
<evidence type="ECO:0000313" key="14">
    <source>
        <dbReference type="Proteomes" id="UP000704068"/>
    </source>
</evidence>
<dbReference type="InterPro" id="IPR012336">
    <property type="entry name" value="Thioredoxin-like_fold"/>
</dbReference>
<evidence type="ECO:0000256" key="2">
    <source>
        <dbReference type="ARBA" id="ARBA00011738"/>
    </source>
</evidence>
<dbReference type="AlphaFoldDB" id="A0A929RVR7"/>
<dbReference type="InterPro" id="IPR008255">
    <property type="entry name" value="Pyr_nucl-diS_OxRdtase_2_AS"/>
</dbReference>
<accession>A0A929RVR7</accession>
<dbReference type="Proteomes" id="UP000704068">
    <property type="component" value="Unassembled WGS sequence"/>
</dbReference>
<dbReference type="GO" id="GO:0000302">
    <property type="term" value="P:response to reactive oxygen species"/>
    <property type="evidence" value="ECO:0007669"/>
    <property type="project" value="InterPro"/>
</dbReference>
<comment type="subunit">
    <text evidence="2">Homodimer.</text>
</comment>
<feature type="binding site" evidence="9">
    <location>
        <begin position="477"/>
        <end position="487"/>
    </location>
    <ligand>
        <name>FAD</name>
        <dbReference type="ChEBI" id="CHEBI:57692"/>
    </ligand>
</feature>
<dbReference type="PIRSF" id="PIRSF000238">
    <property type="entry name" value="AhpF"/>
    <property type="match status" value="1"/>
</dbReference>
<dbReference type="Pfam" id="PF13192">
    <property type="entry name" value="Thioredoxin_3"/>
    <property type="match status" value="1"/>
</dbReference>
<evidence type="ECO:0000256" key="1">
    <source>
        <dbReference type="ARBA" id="ARBA00009333"/>
    </source>
</evidence>
<dbReference type="InterPro" id="IPR036249">
    <property type="entry name" value="Thioredoxin-like_sf"/>
</dbReference>
<comment type="similarity">
    <text evidence="1">Belongs to the class-II pyridine nucleotide-disulfide oxidoreductase family.</text>
</comment>
<dbReference type="SUPFAM" id="SSF51905">
    <property type="entry name" value="FAD/NAD(P)-binding domain"/>
    <property type="match status" value="1"/>
</dbReference>
<evidence type="ECO:0000259" key="12">
    <source>
        <dbReference type="Pfam" id="PF13192"/>
    </source>
</evidence>
<keyword evidence="8 10" id="KW-0676">Redox-active center</keyword>
<dbReference type="CDD" id="cd03026">
    <property type="entry name" value="AhpF_NTD_C"/>
    <property type="match status" value="1"/>
</dbReference>
<dbReference type="CDD" id="cd02974">
    <property type="entry name" value="AhpF_NTD_N"/>
    <property type="match status" value="1"/>
</dbReference>
<dbReference type="RefSeq" id="WP_303762348.1">
    <property type="nucleotide sequence ID" value="NZ_JABZGR010000001.1"/>
</dbReference>
<evidence type="ECO:0000256" key="9">
    <source>
        <dbReference type="PIRSR" id="PIRSR000238-1"/>
    </source>
</evidence>
<dbReference type="GO" id="GO:0016668">
    <property type="term" value="F:oxidoreductase activity, acting on a sulfur group of donors, NAD(P) as acceptor"/>
    <property type="evidence" value="ECO:0007669"/>
    <property type="project" value="UniProtKB-ARBA"/>
</dbReference>
<dbReference type="InterPro" id="IPR036188">
    <property type="entry name" value="FAD/NAD-bd_sf"/>
</dbReference>
<dbReference type="NCBIfam" id="TIGR03140">
    <property type="entry name" value="AhpF"/>
    <property type="match status" value="1"/>
</dbReference>
<protein>
    <submittedName>
        <fullName evidence="13">Alkyl hydroperoxide reductase subunit F</fullName>
    </submittedName>
</protein>
<dbReference type="GO" id="GO:0102039">
    <property type="term" value="F:NADH-dependent peroxiredoxin activity"/>
    <property type="evidence" value="ECO:0007669"/>
    <property type="project" value="InterPro"/>
</dbReference>
<dbReference type="GO" id="GO:0050660">
    <property type="term" value="F:flavin adenine dinucleotide binding"/>
    <property type="evidence" value="ECO:0007669"/>
    <property type="project" value="InterPro"/>
</dbReference>
<name>A0A929RVR7_9BACT</name>
<evidence type="ECO:0000256" key="4">
    <source>
        <dbReference type="ARBA" id="ARBA00022827"/>
    </source>
</evidence>
<dbReference type="InterPro" id="IPR012081">
    <property type="entry name" value="Alkyl_hydroperoxide_Rdtase_suF"/>
</dbReference>
<dbReference type="PANTHER" id="PTHR48105">
    <property type="entry name" value="THIOREDOXIN REDUCTASE 1-RELATED-RELATED"/>
    <property type="match status" value="1"/>
</dbReference>
<dbReference type="InterPro" id="IPR044141">
    <property type="entry name" value="AhpF_NTD_C"/>
</dbReference>
<evidence type="ECO:0000313" key="13">
    <source>
        <dbReference type="EMBL" id="MBF0969444.1"/>
    </source>
</evidence>
<sequence length="517" mass="55906">MLEAGIIQQLREIFSTLAHHITFRATLATGRPENADLRAFLEDVAAVSDHIDCTFEEAQTQQSLFSILLDGKETGIRFRGIPNGHEFTSLLLAVLNADGQGKNLPDESTARRIKALQGPVRLTTYVSLTCTNCPDVVQALNVMALLNPAIEHEMVDGALYQEEVDKLAIQGVPAVYLDGKLLHSGRGNLGELLEKLSETVGEAEDADAQPIEHHYDLLVLGGGPAGASAAIYSARKGLKVAVVAQRIGGQVKETTAIENLISVTRTTGETLASDLRKHMDAYGIDIFENRTYQSLSLEGKEKHVEVGGQEKFFAPAVIIATGANWRKLNVDDEAKYIGHGVHFCPHCDGPFYKGKDVAVVGGGNSGIEAAIDLAGICRHVTVLEFLDTLKADTVLQEKLKQLPNVDVYLSTETKQVIGDGEKVTAIRIADRTNGEEKTINLDGIFVQIGLMPNSAPFADSLETTPRREIKIDEYCRTSLPGVYAAGDVSSVPYKQIVIAMGEGAKAALSAFEDRMRT</sequence>
<dbReference type="InterPro" id="IPR050097">
    <property type="entry name" value="Ferredoxin-NADP_redctase_2"/>
</dbReference>
<dbReference type="Pfam" id="PF07992">
    <property type="entry name" value="Pyr_redox_2"/>
    <property type="match status" value="1"/>
</dbReference>
<dbReference type="Gene3D" id="3.50.50.60">
    <property type="entry name" value="FAD/NAD(P)-binding domain"/>
    <property type="match status" value="2"/>
</dbReference>